<dbReference type="PIRSF" id="PIRSF039102">
    <property type="entry name" value="Ddl/VanB"/>
    <property type="match status" value="1"/>
</dbReference>
<keyword evidence="12 25" id="KW-0460">Magnesium</keyword>
<evidence type="ECO:0000256" key="12">
    <source>
        <dbReference type="ARBA" id="ARBA00022842"/>
    </source>
</evidence>
<feature type="binding site" evidence="25">
    <location>
        <position position="315"/>
    </location>
    <ligand>
        <name>Mg(2+)</name>
        <dbReference type="ChEBI" id="CHEBI:18420"/>
        <label>2</label>
    </ligand>
</feature>
<feature type="active site" evidence="23">
    <location>
        <position position="191"/>
    </location>
</feature>
<dbReference type="InterPro" id="IPR016185">
    <property type="entry name" value="PreATP-grasp_dom_sf"/>
</dbReference>
<comment type="cofactor">
    <cofactor evidence="25">
        <name>Mg(2+)</name>
        <dbReference type="ChEBI" id="CHEBI:18420"/>
    </cofactor>
    <cofactor evidence="25">
        <name>Mn(2+)</name>
        <dbReference type="ChEBI" id="CHEBI:29035"/>
    </cofactor>
    <text evidence="25">Binds 2 magnesium or manganese ions per subunit.</text>
</comment>
<keyword evidence="10 24" id="KW-0547">Nucleotide-binding</keyword>
<feature type="binding site" evidence="24">
    <location>
        <begin position="221"/>
        <end position="228"/>
    </location>
    <ligand>
        <name>ATP</name>
        <dbReference type="ChEBI" id="CHEBI:30616"/>
    </ligand>
</feature>
<dbReference type="RefSeq" id="WP_050005512.1">
    <property type="nucleotide sequence ID" value="NZ_CATXDA010000003.1"/>
</dbReference>
<dbReference type="NCBIfam" id="TIGR01205">
    <property type="entry name" value="D_ala_D_alaTIGR"/>
    <property type="match status" value="1"/>
</dbReference>
<evidence type="ECO:0000256" key="6">
    <source>
        <dbReference type="ARBA" id="ARBA00012216"/>
    </source>
</evidence>
<evidence type="ECO:0000256" key="5">
    <source>
        <dbReference type="ARBA" id="ARBA00010871"/>
    </source>
</evidence>
<dbReference type="GO" id="GO:0046872">
    <property type="term" value="F:metal ion binding"/>
    <property type="evidence" value="ECO:0007669"/>
    <property type="project" value="UniProtKB-KW"/>
</dbReference>
<evidence type="ECO:0000256" key="18">
    <source>
        <dbReference type="ARBA" id="ARBA00060592"/>
    </source>
</evidence>
<feature type="binding site" evidence="24">
    <location>
        <begin position="183"/>
        <end position="185"/>
    </location>
    <ligand>
        <name>ATP</name>
        <dbReference type="ChEBI" id="CHEBI:30616"/>
    </ligand>
</feature>
<keyword evidence="14 22" id="KW-0573">Peptidoglycan synthesis</keyword>
<comment type="pathway">
    <text evidence="18">Glycan biosynthesis.</text>
</comment>
<feature type="active site" evidence="23">
    <location>
        <position position="326"/>
    </location>
</feature>
<evidence type="ECO:0000256" key="24">
    <source>
        <dbReference type="PIRSR" id="PIRSR039102-2"/>
    </source>
</evidence>
<dbReference type="EMBL" id="VUNJ01000005">
    <property type="protein sequence ID" value="MST91517.1"/>
    <property type="molecule type" value="Genomic_DNA"/>
</dbReference>
<feature type="binding site" evidence="25">
    <location>
        <position position="301"/>
    </location>
    <ligand>
        <name>Mg(2+)</name>
        <dbReference type="ChEBI" id="CHEBI:18420"/>
        <label>1</label>
    </ligand>
</feature>
<feature type="binding site" evidence="24">
    <location>
        <begin position="314"/>
        <end position="315"/>
    </location>
    <ligand>
        <name>ATP</name>
        <dbReference type="ChEBI" id="CHEBI:30616"/>
    </ligand>
</feature>
<evidence type="ECO:0000256" key="1">
    <source>
        <dbReference type="ARBA" id="ARBA00001936"/>
    </source>
</evidence>
<name>A0A0D8IY83_9FIRM</name>
<reference evidence="29 32" key="3">
    <citation type="submission" date="2019-08" db="EMBL/GenBank/DDBJ databases">
        <title>In-depth cultivation of the pig gut microbiome towards novel bacterial diversity and tailored functional studies.</title>
        <authorList>
            <person name="Wylensek D."/>
            <person name="Hitch T.C.A."/>
            <person name="Clavel T."/>
        </authorList>
    </citation>
    <scope>NUCLEOTIDE SEQUENCE [LARGE SCALE GENOMIC DNA]</scope>
    <source>
        <strain evidence="29 32">WCA3-601-WT-6J</strain>
    </source>
</reference>
<evidence type="ECO:0000256" key="16">
    <source>
        <dbReference type="ARBA" id="ARBA00023316"/>
    </source>
</evidence>
<feature type="binding site" evidence="24">
    <location>
        <begin position="191"/>
        <end position="192"/>
    </location>
    <ligand>
        <name>ATP</name>
        <dbReference type="ChEBI" id="CHEBI:30616"/>
    </ligand>
</feature>
<evidence type="ECO:0000256" key="21">
    <source>
        <dbReference type="ARBA" id="ARBA00077154"/>
    </source>
</evidence>
<dbReference type="GeneID" id="42857060"/>
<evidence type="ECO:0000256" key="20">
    <source>
        <dbReference type="ARBA" id="ARBA00076288"/>
    </source>
</evidence>
<dbReference type="SUPFAM" id="SSF52440">
    <property type="entry name" value="PreATP-grasp domain"/>
    <property type="match status" value="1"/>
</dbReference>
<keyword evidence="9 25" id="KW-0479">Metal-binding</keyword>
<dbReference type="SUPFAM" id="SSF56059">
    <property type="entry name" value="Glutathione synthetase ATP-binding domain-like"/>
    <property type="match status" value="1"/>
</dbReference>
<evidence type="ECO:0000256" key="25">
    <source>
        <dbReference type="PIRSR" id="PIRSR039102-3"/>
    </source>
</evidence>
<dbReference type="InterPro" id="IPR005905">
    <property type="entry name" value="D_ala_D_ala"/>
</dbReference>
<evidence type="ECO:0000313" key="28">
    <source>
        <dbReference type="EMBL" id="KJF39690.1"/>
    </source>
</evidence>
<evidence type="ECO:0000313" key="32">
    <source>
        <dbReference type="Proteomes" id="UP000431913"/>
    </source>
</evidence>
<feature type="binding site" evidence="25">
    <location>
        <position position="317"/>
    </location>
    <ligand>
        <name>Mg(2+)</name>
        <dbReference type="ChEBI" id="CHEBI:18420"/>
        <label>2</label>
    </ligand>
</feature>
<dbReference type="Pfam" id="PF01820">
    <property type="entry name" value="Dala_Dala_lig_N"/>
    <property type="match status" value="1"/>
</dbReference>
<evidence type="ECO:0000256" key="2">
    <source>
        <dbReference type="ARBA" id="ARBA00003921"/>
    </source>
</evidence>
<dbReference type="UniPathway" id="UPA00219"/>
<evidence type="ECO:0000256" key="13">
    <source>
        <dbReference type="ARBA" id="ARBA00022960"/>
    </source>
</evidence>
<evidence type="ECO:0000256" key="3">
    <source>
        <dbReference type="ARBA" id="ARBA00004496"/>
    </source>
</evidence>
<evidence type="ECO:0000256" key="11">
    <source>
        <dbReference type="ARBA" id="ARBA00022840"/>
    </source>
</evidence>
<dbReference type="Gene3D" id="3.30.1490.20">
    <property type="entry name" value="ATP-grasp fold, A domain"/>
    <property type="match status" value="1"/>
</dbReference>
<keyword evidence="8 22" id="KW-0436">Ligase</keyword>
<feature type="binding site" evidence="25">
    <location>
        <position position="315"/>
    </location>
    <ligand>
        <name>Mg(2+)</name>
        <dbReference type="ChEBI" id="CHEBI:18420"/>
        <label>1</label>
    </ligand>
</feature>
<dbReference type="GO" id="GO:0005524">
    <property type="term" value="F:ATP binding"/>
    <property type="evidence" value="ECO:0007669"/>
    <property type="project" value="UniProtKB-UniRule"/>
</dbReference>
<evidence type="ECO:0000256" key="7">
    <source>
        <dbReference type="ARBA" id="ARBA00022490"/>
    </source>
</evidence>
<comment type="cofactor">
    <cofactor evidence="1">
        <name>Mn(2+)</name>
        <dbReference type="ChEBI" id="CHEBI:29035"/>
    </cofactor>
</comment>
<dbReference type="Proteomes" id="UP000431913">
    <property type="component" value="Unassembled WGS sequence"/>
</dbReference>
<dbReference type="PROSITE" id="PS00844">
    <property type="entry name" value="DALA_DALA_LIGASE_2"/>
    <property type="match status" value="1"/>
</dbReference>
<dbReference type="PANTHER" id="PTHR23132:SF25">
    <property type="entry name" value="D-ALANINE--D-ALANINE LIGASE A"/>
    <property type="match status" value="1"/>
</dbReference>
<dbReference type="InterPro" id="IPR011127">
    <property type="entry name" value="Dala_Dala_lig_N"/>
</dbReference>
<dbReference type="GO" id="GO:0005829">
    <property type="term" value="C:cytosol"/>
    <property type="evidence" value="ECO:0007669"/>
    <property type="project" value="TreeGrafter"/>
</dbReference>
<dbReference type="GO" id="GO:0008716">
    <property type="term" value="F:D-alanine-D-alanine ligase activity"/>
    <property type="evidence" value="ECO:0007669"/>
    <property type="project" value="UniProtKB-UniRule"/>
</dbReference>
<evidence type="ECO:0000256" key="23">
    <source>
        <dbReference type="PIRSR" id="PIRSR039102-1"/>
    </source>
</evidence>
<accession>A0A0D8IY83</accession>
<dbReference type="Gene3D" id="3.40.50.20">
    <property type="match status" value="1"/>
</dbReference>
<protein>
    <recommendedName>
        <fullName evidence="19 22">D-alanine--D-alanine ligase</fullName>
        <ecNumber evidence="6 22">6.3.2.4</ecNumber>
    </recommendedName>
    <alternativeName>
        <fullName evidence="21 22">D-Ala-D-Ala ligase</fullName>
    </alternativeName>
    <alternativeName>
        <fullName evidence="20 22">D-alanylalanine synthetase</fullName>
    </alternativeName>
</protein>
<dbReference type="GO" id="GO:0009252">
    <property type="term" value="P:peptidoglycan biosynthetic process"/>
    <property type="evidence" value="ECO:0007669"/>
    <property type="project" value="UniProtKB-UniRule"/>
</dbReference>
<evidence type="ECO:0000259" key="27">
    <source>
        <dbReference type="PROSITE" id="PS50975"/>
    </source>
</evidence>
<keyword evidence="16 22" id="KW-0961">Cell wall biogenesis/degradation</keyword>
<dbReference type="EMBL" id="JXXK01000014">
    <property type="protein sequence ID" value="KJF39690.1"/>
    <property type="molecule type" value="Genomic_DNA"/>
</dbReference>
<dbReference type="GO" id="GO:0071555">
    <property type="term" value="P:cell wall organization"/>
    <property type="evidence" value="ECO:0007669"/>
    <property type="project" value="UniProtKB-KW"/>
</dbReference>
<dbReference type="Proteomes" id="UP000449193">
    <property type="component" value="Unassembled WGS sequence"/>
</dbReference>
<dbReference type="Pfam" id="PF07478">
    <property type="entry name" value="Dala_Dala_lig_C"/>
    <property type="match status" value="1"/>
</dbReference>
<evidence type="ECO:0000256" key="26">
    <source>
        <dbReference type="PROSITE-ProRule" id="PRU00409"/>
    </source>
</evidence>
<feature type="domain" description="ATP-grasp" evidence="27">
    <location>
        <begin position="143"/>
        <end position="348"/>
    </location>
</feature>
<dbReference type="FunFam" id="3.30.1490.20:FF:000007">
    <property type="entry name" value="D-alanine--D-alanine ligase"/>
    <property type="match status" value="1"/>
</dbReference>
<comment type="pathway">
    <text evidence="4 22">Cell wall biogenesis; peptidoglycan biosynthesis.</text>
</comment>
<evidence type="ECO:0000256" key="9">
    <source>
        <dbReference type="ARBA" id="ARBA00022723"/>
    </source>
</evidence>
<evidence type="ECO:0000313" key="31">
    <source>
        <dbReference type="Proteomes" id="UP000032483"/>
    </source>
</evidence>
<comment type="catalytic activity">
    <reaction evidence="17 22">
        <text>2 D-alanine + ATP = D-alanyl-D-alanine + ADP + phosphate + H(+)</text>
        <dbReference type="Rhea" id="RHEA:11224"/>
        <dbReference type="ChEBI" id="CHEBI:15378"/>
        <dbReference type="ChEBI" id="CHEBI:30616"/>
        <dbReference type="ChEBI" id="CHEBI:43474"/>
        <dbReference type="ChEBI" id="CHEBI:57416"/>
        <dbReference type="ChEBI" id="CHEBI:57822"/>
        <dbReference type="ChEBI" id="CHEBI:456216"/>
        <dbReference type="EC" id="6.3.2.4"/>
    </reaction>
</comment>
<dbReference type="InterPro" id="IPR011095">
    <property type="entry name" value="Dala_Dala_lig_C"/>
</dbReference>
<evidence type="ECO:0000256" key="14">
    <source>
        <dbReference type="ARBA" id="ARBA00022984"/>
    </source>
</evidence>
<dbReference type="InterPro" id="IPR000291">
    <property type="entry name" value="D-Ala_lig_Van_CS"/>
</dbReference>
<gene>
    <name evidence="22" type="primary">ddl</name>
    <name evidence="29" type="ORF">FYJ76_06115</name>
    <name evidence="30" type="ORF">GMD52_01675</name>
    <name evidence="28" type="ORF">TQ39_10745</name>
</gene>
<dbReference type="Gene3D" id="3.30.470.20">
    <property type="entry name" value="ATP-grasp fold, B domain"/>
    <property type="match status" value="1"/>
</dbReference>
<keyword evidence="15 25" id="KW-0464">Manganese</keyword>
<dbReference type="EMBL" id="WMZR01000002">
    <property type="protein sequence ID" value="MTS50252.1"/>
    <property type="molecule type" value="Genomic_DNA"/>
</dbReference>
<comment type="caution">
    <text evidence="28">The sequence shown here is derived from an EMBL/GenBank/DDBJ whole genome shotgun (WGS) entry which is preliminary data.</text>
</comment>
<evidence type="ECO:0000313" key="29">
    <source>
        <dbReference type="EMBL" id="MST91517.1"/>
    </source>
</evidence>
<evidence type="ECO:0000313" key="30">
    <source>
        <dbReference type="EMBL" id="MTS50252.1"/>
    </source>
</evidence>
<dbReference type="HAMAP" id="MF_00047">
    <property type="entry name" value="Dala_Dala_lig"/>
    <property type="match status" value="1"/>
</dbReference>
<evidence type="ECO:0000256" key="10">
    <source>
        <dbReference type="ARBA" id="ARBA00022741"/>
    </source>
</evidence>
<dbReference type="PATRIC" id="fig|1550024.3.peg.2450"/>
<keyword evidence="7 22" id="KW-0963">Cytoplasm</keyword>
<dbReference type="InterPro" id="IPR011761">
    <property type="entry name" value="ATP-grasp"/>
</dbReference>
<organism evidence="28 31">
    <name type="scientific">Ruthenibacterium lactatiformans</name>
    <dbReference type="NCBI Taxonomy" id="1550024"/>
    <lineage>
        <taxon>Bacteria</taxon>
        <taxon>Bacillati</taxon>
        <taxon>Bacillota</taxon>
        <taxon>Clostridia</taxon>
        <taxon>Eubacteriales</taxon>
        <taxon>Oscillospiraceae</taxon>
        <taxon>Ruthenibacterium</taxon>
    </lineage>
</organism>
<evidence type="ECO:0000256" key="4">
    <source>
        <dbReference type="ARBA" id="ARBA00004752"/>
    </source>
</evidence>
<comment type="subcellular location">
    <subcellularLocation>
        <location evidence="3 22">Cytoplasm</location>
    </subcellularLocation>
</comment>
<dbReference type="FunFam" id="3.30.470.20:FF:000008">
    <property type="entry name" value="D-alanine--D-alanine ligase"/>
    <property type="match status" value="1"/>
</dbReference>
<reference evidence="30 33" key="2">
    <citation type="journal article" date="2019" name="Nat. Med.">
        <title>A library of human gut bacterial isolates paired with longitudinal multiomics data enables mechanistic microbiome research.</title>
        <authorList>
            <person name="Poyet M."/>
            <person name="Groussin M."/>
            <person name="Gibbons S.M."/>
            <person name="Avila-Pacheco J."/>
            <person name="Jiang X."/>
            <person name="Kearney S.M."/>
            <person name="Perrotta A.R."/>
            <person name="Berdy B."/>
            <person name="Zhao S."/>
            <person name="Lieberman T.D."/>
            <person name="Swanson P.K."/>
            <person name="Smith M."/>
            <person name="Roesemann S."/>
            <person name="Alexander J.E."/>
            <person name="Rich S.A."/>
            <person name="Livny J."/>
            <person name="Vlamakis H."/>
            <person name="Clish C."/>
            <person name="Bullock K."/>
            <person name="Deik A."/>
            <person name="Scott J."/>
            <person name="Pierce K.A."/>
            <person name="Xavier R.J."/>
            <person name="Alm E.J."/>
        </authorList>
    </citation>
    <scope>NUCLEOTIDE SEQUENCE [LARGE SCALE GENOMIC DNA]</scope>
    <source>
        <strain evidence="30 33">BIOML-A7</strain>
    </source>
</reference>
<dbReference type="Proteomes" id="UP000032483">
    <property type="component" value="Unassembled WGS sequence"/>
</dbReference>
<keyword evidence="11 26" id="KW-0067">ATP-binding</keyword>
<feature type="active site" evidence="23">
    <location>
        <position position="16"/>
    </location>
</feature>
<reference evidence="28" key="1">
    <citation type="submission" date="2015-02" db="EMBL/GenBank/DDBJ databases">
        <title>A novel member of the family Ruminococcaceae isolated from human feces.</title>
        <authorList>
            <person name="Shkoporov A.N."/>
            <person name="Chaplin A.V."/>
            <person name="Motuzova O.V."/>
            <person name="Kafarskaia L.I."/>
            <person name="Khokhlova E.V."/>
            <person name="Efimov B.A."/>
        </authorList>
    </citation>
    <scope>NUCLEOTIDE SEQUENCE [LARGE SCALE GENOMIC DNA]</scope>
    <source>
        <strain evidence="28">585-1</strain>
    </source>
</reference>
<evidence type="ECO:0000256" key="22">
    <source>
        <dbReference type="HAMAP-Rule" id="MF_00047"/>
    </source>
</evidence>
<dbReference type="PANTHER" id="PTHR23132">
    <property type="entry name" value="D-ALANINE--D-ALANINE LIGASE"/>
    <property type="match status" value="1"/>
</dbReference>
<dbReference type="PROSITE" id="PS50975">
    <property type="entry name" value="ATP_GRASP"/>
    <property type="match status" value="1"/>
</dbReference>
<proteinExistence type="inferred from homology"/>
<dbReference type="EC" id="6.3.2.4" evidence="6 22"/>
<dbReference type="InterPro" id="IPR013815">
    <property type="entry name" value="ATP_grasp_subdomain_1"/>
</dbReference>
<evidence type="ECO:0000256" key="19">
    <source>
        <dbReference type="ARBA" id="ARBA00068427"/>
    </source>
</evidence>
<evidence type="ECO:0000256" key="15">
    <source>
        <dbReference type="ARBA" id="ARBA00023211"/>
    </source>
</evidence>
<dbReference type="NCBIfam" id="NF002528">
    <property type="entry name" value="PRK01966.1-4"/>
    <property type="match status" value="1"/>
</dbReference>
<dbReference type="GO" id="GO:0008360">
    <property type="term" value="P:regulation of cell shape"/>
    <property type="evidence" value="ECO:0007669"/>
    <property type="project" value="UniProtKB-KW"/>
</dbReference>
<comment type="function">
    <text evidence="2 22">Cell wall formation.</text>
</comment>
<sequence>MKKLKVAVLFGGASSEHEVSRMSATSVLNNLDTEKYDVLPVGITKDGRWYLYSGPVEDLCSGAWERHSGNVPAAICPGSGLAGLVAFENGVCRSLPVDVVFPVLHGKNGEDGTIQGLLELAGLPYVGCGVLGSAVCMDKIIANRVMDATGIPRCEWDCMERWQRPELAAIARRAAEKLGWPIFVKPANAGSSVGISKARDMAELEAAVDLALQHDSRVVFERFVQGQEVECAVRGNDEVSGTHPGEILASAEFYTYDDKYISGTSRVAIPAQLAPEKLDEVRDLAVRAYRALCCKGLARVDFFVEHGTQRVLLNEINTLPGFTSISMYPKLMLAAGETYPGLLDSLITLALERAGGVHD</sequence>
<evidence type="ECO:0000313" key="33">
    <source>
        <dbReference type="Proteomes" id="UP000449193"/>
    </source>
</evidence>
<dbReference type="AlphaFoldDB" id="A0A0D8IY83"/>
<comment type="similarity">
    <text evidence="5 22">Belongs to the D-alanine--D-alanine ligase family.</text>
</comment>
<evidence type="ECO:0000256" key="17">
    <source>
        <dbReference type="ARBA" id="ARBA00047614"/>
    </source>
</evidence>
<keyword evidence="13 22" id="KW-0133">Cell shape</keyword>
<keyword evidence="31" id="KW-1185">Reference proteome</keyword>
<evidence type="ECO:0000256" key="8">
    <source>
        <dbReference type="ARBA" id="ARBA00022598"/>
    </source>
</evidence>
<dbReference type="PROSITE" id="PS00843">
    <property type="entry name" value="DALA_DALA_LIGASE_1"/>
    <property type="match status" value="1"/>
</dbReference>
<feature type="binding site" evidence="24">
    <location>
        <position position="139"/>
    </location>
    <ligand>
        <name>ATP</name>
        <dbReference type="ChEBI" id="CHEBI:30616"/>
    </ligand>
</feature>